<dbReference type="InterPro" id="IPR013087">
    <property type="entry name" value="Znf_C2H2_type"/>
</dbReference>
<evidence type="ECO:0000256" key="9">
    <source>
        <dbReference type="PROSITE-ProRule" id="PRU00723"/>
    </source>
</evidence>
<evidence type="ECO:0000256" key="4">
    <source>
        <dbReference type="ARBA" id="ARBA00022737"/>
    </source>
</evidence>
<dbReference type="InterPro" id="IPR017907">
    <property type="entry name" value="Znf_RING_CS"/>
</dbReference>
<feature type="domain" description="RING-type" evidence="12">
    <location>
        <begin position="614"/>
        <end position="828"/>
    </location>
</feature>
<dbReference type="GO" id="GO:0004842">
    <property type="term" value="F:ubiquitin-protein transferase activity"/>
    <property type="evidence" value="ECO:0007669"/>
    <property type="project" value="TreeGrafter"/>
</dbReference>
<dbReference type="STRING" id="1231657.A0A1Y1YYV5"/>
<dbReference type="GO" id="GO:0043161">
    <property type="term" value="P:proteasome-mediated ubiquitin-dependent protein catabolic process"/>
    <property type="evidence" value="ECO:0007669"/>
    <property type="project" value="TreeGrafter"/>
</dbReference>
<dbReference type="GO" id="GO:0003723">
    <property type="term" value="F:RNA binding"/>
    <property type="evidence" value="ECO:0007669"/>
    <property type="project" value="UniProtKB-UniRule"/>
</dbReference>
<evidence type="ECO:0000259" key="11">
    <source>
        <dbReference type="PROSITE" id="PS50103"/>
    </source>
</evidence>
<evidence type="ECO:0000256" key="6">
    <source>
        <dbReference type="ARBA" id="ARBA00022786"/>
    </source>
</evidence>
<dbReference type="Gene3D" id="3.30.40.10">
    <property type="entry name" value="Zinc/RING finger domain, C3HC4 (zinc finger)"/>
    <property type="match status" value="1"/>
</dbReference>
<gene>
    <name evidence="13" type="ORF">BCR34DRAFT_545265</name>
</gene>
<dbReference type="GO" id="GO:0008270">
    <property type="term" value="F:zinc ion binding"/>
    <property type="evidence" value="ECO:0007669"/>
    <property type="project" value="UniProtKB-KW"/>
</dbReference>
<dbReference type="PROSITE" id="PS50102">
    <property type="entry name" value="RRM"/>
    <property type="match status" value="1"/>
</dbReference>
<dbReference type="PROSITE" id="PS00028">
    <property type="entry name" value="ZINC_FINGER_C2H2_1"/>
    <property type="match status" value="1"/>
</dbReference>
<dbReference type="Pfam" id="PF01485">
    <property type="entry name" value="IBR"/>
    <property type="match status" value="1"/>
</dbReference>
<keyword evidence="2" id="KW-0808">Transferase</keyword>
<dbReference type="CDD" id="cd22585">
    <property type="entry name" value="Rcat_RBR_DEAH12-like"/>
    <property type="match status" value="1"/>
</dbReference>
<dbReference type="InterPro" id="IPR044066">
    <property type="entry name" value="TRIAD_supradom"/>
</dbReference>
<evidence type="ECO:0000313" key="14">
    <source>
        <dbReference type="Proteomes" id="UP000193144"/>
    </source>
</evidence>
<evidence type="ECO:0000256" key="2">
    <source>
        <dbReference type="ARBA" id="ARBA00022679"/>
    </source>
</evidence>
<feature type="domain" description="C3H1-type" evidence="11">
    <location>
        <begin position="20"/>
        <end position="47"/>
    </location>
</feature>
<dbReference type="InterPro" id="IPR012677">
    <property type="entry name" value="Nucleotide-bd_a/b_plait_sf"/>
</dbReference>
<evidence type="ECO:0000259" key="10">
    <source>
        <dbReference type="PROSITE" id="PS50102"/>
    </source>
</evidence>
<dbReference type="SMART" id="SM00647">
    <property type="entry name" value="IBR"/>
    <property type="match status" value="2"/>
</dbReference>
<dbReference type="PROSITE" id="PS00518">
    <property type="entry name" value="ZF_RING_1"/>
    <property type="match status" value="1"/>
</dbReference>
<dbReference type="GO" id="GO:0000151">
    <property type="term" value="C:ubiquitin ligase complex"/>
    <property type="evidence" value="ECO:0007669"/>
    <property type="project" value="TreeGrafter"/>
</dbReference>
<protein>
    <submittedName>
        <fullName evidence="13">Uncharacterized protein</fullName>
    </submittedName>
</protein>
<dbReference type="SUPFAM" id="SSF54928">
    <property type="entry name" value="RNA-binding domain, RBD"/>
    <property type="match status" value="2"/>
</dbReference>
<evidence type="ECO:0000256" key="8">
    <source>
        <dbReference type="PROSITE-ProRule" id="PRU00176"/>
    </source>
</evidence>
<sequence>MNGQKCRFQHLSGARQQDIKKGKPPCTFFLQGACRKEDSCTFAHVNQAPVTVLNHPGPRDPRSSIPCTFFQRGICNKGGDCPFGHDIAGSVSISETPWAGSYPPTKLQNENDSSRTIGRATVLFTDGFSLSTLSLPSDFSAVSMSGMSADVSVREILGLLEACGFPEVPSDCVHLMRIPQKSTQTAHVKLRDPDFAEKFLQCLGGVFFLQDDDKPVQISVLQVGGETESGMNRLQLTGITCTWYNPSKVAYLQYGTGGHATMVLERFKKLLSKDLRNRKLDITYQPVGSLRVGNLDPCTTEAELRRFLPDPQPLKVTWGPRSHKLTAKQLEDKARAKIESQGTLVEWVITTHTGGSRTKAVAKFTEAEAARNAVREMNDTVLDITSNDKLRVSPLVSIKLSVSYRILQTLRPQLDALAKQSWASNYVSIKCYEPLGKLYTQVRIFGQSKGPVADAKSAVEKLLAGHVAVDGGTPISDAFFFKPSSKEFLDGLMTTHSVFIHQDLRKTILRLYGDHANIDKAEQALATKRAELKVQSHTIILDAETLAFALKGGLRQIIAALGKDRVKMDIISNPKRITVKGSELHLAQVHEMLQTQASLPFESRAAALSLTDENEDMCPVCWTPPDEPFRTACDHVYCNSCLVSQCTSADVFPVQCLGDAGTCNKPLTLGSLKQILSVSEYGNVLQASLASHLRSRPTEFQYCPTPDCNRFYRVSPLTKPRTFDCDGCLSSLCTSCHNVTHDGLSCEAYTALVKAEAAGEKELEQWKKDHDVRDCPKCSVPIEKSYGCNHMTCVSCGTHICWFCMKTFTSSGATYDHMQRSHRGTGLF</sequence>
<dbReference type="PANTHER" id="PTHR22770">
    <property type="entry name" value="UBIQUITIN CONJUGATING ENZYME 7 INTERACTING PROTEIN-RELATED"/>
    <property type="match status" value="1"/>
</dbReference>
<dbReference type="InterPro" id="IPR000571">
    <property type="entry name" value="Znf_CCCH"/>
</dbReference>
<dbReference type="Pfam" id="PF00642">
    <property type="entry name" value="zf-CCCH"/>
    <property type="match status" value="1"/>
</dbReference>
<evidence type="ECO:0000256" key="3">
    <source>
        <dbReference type="ARBA" id="ARBA00022723"/>
    </source>
</evidence>
<evidence type="ECO:0000313" key="13">
    <source>
        <dbReference type="EMBL" id="ORY03220.1"/>
    </source>
</evidence>
<feature type="zinc finger region" description="C3H1-type" evidence="9">
    <location>
        <begin position="20"/>
        <end position="47"/>
    </location>
</feature>
<feature type="domain" description="RRM" evidence="10">
    <location>
        <begin position="288"/>
        <end position="397"/>
    </location>
</feature>
<dbReference type="PANTHER" id="PTHR22770:SF13">
    <property type="entry name" value="RING-TYPE DOMAIN-CONTAINING PROTEIN"/>
    <property type="match status" value="1"/>
</dbReference>
<dbReference type="InterPro" id="IPR036855">
    <property type="entry name" value="Znf_CCCH_sf"/>
</dbReference>
<name>A0A1Y1YYV5_9PLEO</name>
<keyword evidence="4" id="KW-0677">Repeat</keyword>
<keyword evidence="14" id="KW-1185">Reference proteome</keyword>
<evidence type="ECO:0000256" key="1">
    <source>
        <dbReference type="ARBA" id="ARBA00004906"/>
    </source>
</evidence>
<evidence type="ECO:0000256" key="7">
    <source>
        <dbReference type="ARBA" id="ARBA00022833"/>
    </source>
</evidence>
<dbReference type="InterPro" id="IPR051628">
    <property type="entry name" value="LUBAC_E3_Ligases"/>
</dbReference>
<keyword evidence="3 9" id="KW-0479">Metal-binding</keyword>
<dbReference type="SMART" id="SM00360">
    <property type="entry name" value="RRM"/>
    <property type="match status" value="2"/>
</dbReference>
<evidence type="ECO:0000259" key="12">
    <source>
        <dbReference type="PROSITE" id="PS51873"/>
    </source>
</evidence>
<dbReference type="InterPro" id="IPR000504">
    <property type="entry name" value="RRM_dom"/>
</dbReference>
<dbReference type="SUPFAM" id="SSF57850">
    <property type="entry name" value="RING/U-box"/>
    <property type="match status" value="2"/>
</dbReference>
<dbReference type="PROSITE" id="PS50103">
    <property type="entry name" value="ZF_C3H1"/>
    <property type="match status" value="2"/>
</dbReference>
<dbReference type="Proteomes" id="UP000193144">
    <property type="component" value="Unassembled WGS sequence"/>
</dbReference>
<keyword evidence="6" id="KW-0833">Ubl conjugation pathway</keyword>
<dbReference type="EMBL" id="MCFA01000149">
    <property type="protein sequence ID" value="ORY03220.1"/>
    <property type="molecule type" value="Genomic_DNA"/>
</dbReference>
<dbReference type="CDD" id="cd20335">
    <property type="entry name" value="BRcat_RBR"/>
    <property type="match status" value="1"/>
</dbReference>
<dbReference type="GO" id="GO:0043130">
    <property type="term" value="F:ubiquitin binding"/>
    <property type="evidence" value="ECO:0007669"/>
    <property type="project" value="TreeGrafter"/>
</dbReference>
<dbReference type="OrthoDB" id="10009520at2759"/>
<dbReference type="SMART" id="SM00356">
    <property type="entry name" value="ZnF_C3H1"/>
    <property type="match status" value="2"/>
</dbReference>
<dbReference type="InterPro" id="IPR013083">
    <property type="entry name" value="Znf_RING/FYVE/PHD"/>
</dbReference>
<organism evidence="13 14">
    <name type="scientific">Clohesyomyces aquaticus</name>
    <dbReference type="NCBI Taxonomy" id="1231657"/>
    <lineage>
        <taxon>Eukaryota</taxon>
        <taxon>Fungi</taxon>
        <taxon>Dikarya</taxon>
        <taxon>Ascomycota</taxon>
        <taxon>Pezizomycotina</taxon>
        <taxon>Dothideomycetes</taxon>
        <taxon>Pleosporomycetidae</taxon>
        <taxon>Pleosporales</taxon>
        <taxon>Lindgomycetaceae</taxon>
        <taxon>Clohesyomyces</taxon>
    </lineage>
</organism>
<dbReference type="SUPFAM" id="SSF90229">
    <property type="entry name" value="CCCH zinc finger"/>
    <property type="match status" value="2"/>
</dbReference>
<dbReference type="InterPro" id="IPR035979">
    <property type="entry name" value="RBD_domain_sf"/>
</dbReference>
<feature type="domain" description="C3H1-type" evidence="11">
    <location>
        <begin position="61"/>
        <end position="88"/>
    </location>
</feature>
<evidence type="ECO:0000256" key="5">
    <source>
        <dbReference type="ARBA" id="ARBA00022771"/>
    </source>
</evidence>
<keyword evidence="8" id="KW-0694">RNA-binding</keyword>
<dbReference type="GO" id="GO:0097039">
    <property type="term" value="P:protein linear polyubiquitination"/>
    <property type="evidence" value="ECO:0007669"/>
    <property type="project" value="TreeGrafter"/>
</dbReference>
<dbReference type="InterPro" id="IPR002867">
    <property type="entry name" value="IBR_dom"/>
</dbReference>
<accession>A0A1Y1YYV5</accession>
<comment type="caution">
    <text evidence="13">The sequence shown here is derived from an EMBL/GenBank/DDBJ whole genome shotgun (WGS) entry which is preliminary data.</text>
</comment>
<comment type="pathway">
    <text evidence="1">Protein modification; protein ubiquitination.</text>
</comment>
<keyword evidence="7 9" id="KW-0862">Zinc</keyword>
<dbReference type="Gene3D" id="1.20.120.1750">
    <property type="match status" value="1"/>
</dbReference>
<keyword evidence="5 9" id="KW-0863">Zinc-finger</keyword>
<dbReference type="Pfam" id="PF22191">
    <property type="entry name" value="IBR_1"/>
    <property type="match status" value="1"/>
</dbReference>
<feature type="zinc finger region" description="C3H1-type" evidence="9">
    <location>
        <begin position="61"/>
        <end position="88"/>
    </location>
</feature>
<reference evidence="13 14" key="1">
    <citation type="submission" date="2016-07" db="EMBL/GenBank/DDBJ databases">
        <title>Pervasive Adenine N6-methylation of Active Genes in Fungi.</title>
        <authorList>
            <consortium name="DOE Joint Genome Institute"/>
            <person name="Mondo S.J."/>
            <person name="Dannebaum R.O."/>
            <person name="Kuo R.C."/>
            <person name="Labutti K."/>
            <person name="Haridas S."/>
            <person name="Kuo A."/>
            <person name="Salamov A."/>
            <person name="Ahrendt S.R."/>
            <person name="Lipzen A."/>
            <person name="Sullivan W."/>
            <person name="Andreopoulos W.B."/>
            <person name="Clum A."/>
            <person name="Lindquist E."/>
            <person name="Daum C."/>
            <person name="Ramamoorthy G.K."/>
            <person name="Gryganskyi A."/>
            <person name="Culley D."/>
            <person name="Magnuson J.K."/>
            <person name="James T.Y."/>
            <person name="O'Malley M.A."/>
            <person name="Stajich J.E."/>
            <person name="Spatafora J.W."/>
            <person name="Visel A."/>
            <person name="Grigoriev I.V."/>
        </authorList>
    </citation>
    <scope>NUCLEOTIDE SEQUENCE [LARGE SCALE GENOMIC DNA]</scope>
    <source>
        <strain evidence="13 14">CBS 115471</strain>
    </source>
</reference>
<dbReference type="AlphaFoldDB" id="A0A1Y1YYV5"/>
<proteinExistence type="predicted"/>
<dbReference type="PROSITE" id="PS51873">
    <property type="entry name" value="TRIAD"/>
    <property type="match status" value="1"/>
</dbReference>
<dbReference type="Gene3D" id="4.10.1000.10">
    <property type="entry name" value="Zinc finger, CCCH-type"/>
    <property type="match status" value="1"/>
</dbReference>
<dbReference type="Gene3D" id="3.30.70.330">
    <property type="match status" value="1"/>
</dbReference>